<evidence type="ECO:0000256" key="1">
    <source>
        <dbReference type="SAM" id="MobiDB-lite"/>
    </source>
</evidence>
<feature type="compositionally biased region" description="Basic residues" evidence="1">
    <location>
        <begin position="407"/>
        <end position="427"/>
    </location>
</feature>
<sequence length="875" mass="94398">MASSSTTPLAGSAPPLTTRRLVSETPVAVSTASTEAVVDVPMALPSVPGEAVDPREGLVFPLVYPWYEISPLFSCKSFDFSFPPKDWEWTVTGPEVVVDRAWVPCLDEISDLLIQKGDIRPVPINFKFPCVASKDWSHWVDLEILDHEFWDNLQRAGVHWSILIFRSYNVFRDTKPLRELYAEEVEDCCGLAEGTHLPRITGWPAHFLHHEDISVHRAAFIVYWLLFTPYCPQRVKKQFGLNQDVPANLQEATPPSPSLAPFIKSHAFAYWEGNVNRVMIPSGYRFGLNTVSINAYWQRLAHAMVGYVNSGRSNKTPVSSYCKPQISSHCFSSLSQSTIAYGNSQKLGFAEWDETRNGWIVYTTHFPEGWKESVNVVEERLIMPSKRGKGSKRDVLVDLAVEKGSKKWAHSPKKVSSKKTTAGKKSRSAVPVPRPEKESTTTPSETAIEFAAAPSKAKGVATGSSKRKSAIVPSLEGVGKQAASSKAGKKSDSDTIADDISTSFSDRDDPLAAAIDQGEDMGRSFEGDFEADVGSTEGSHSIVDDSFSDVVPGPMDEEQMASIGSAADSDDVLEATELHVESTDLIRHSLAIVTHANHPFEHGHDDGDTVDSDAVPLSFSVPQMAFTGGIAGSSVPMAYVIEGVSLFGATPCFGSILAGGIIILAGRITGKAPSVDEFPIVGEISEPEEVCTQGFVGDEFVADQGVTPKVCSNVDSIVDHGTQAEGTKSPAATTPTGGEHLDNIGTGDAIHMSEEDAEVGITGKITVASQLPRPIARMGSSVEAGAVSGEVPSDCVPYLQQLTAKHDNFVAKFKLGVRFGGPMLSLIGSVLVAMSKSDLGSVTKAQIFAWKSVVQDLIKVGFEVGFMIRHLRQIA</sequence>
<dbReference type="EMBL" id="OIVN01003133">
    <property type="protein sequence ID" value="SPD09027.1"/>
    <property type="molecule type" value="Genomic_DNA"/>
</dbReference>
<gene>
    <name evidence="2" type="ORF">FSB_LOCUS36909</name>
</gene>
<feature type="compositionally biased region" description="Polar residues" evidence="1">
    <location>
        <begin position="724"/>
        <end position="736"/>
    </location>
</feature>
<protein>
    <recommendedName>
        <fullName evidence="3">Aminotransferase-like plant mobile domain-containing protein</fullName>
    </recommendedName>
</protein>
<proteinExistence type="predicted"/>
<name>A0A2N9H3C3_FAGSY</name>
<evidence type="ECO:0000313" key="2">
    <source>
        <dbReference type="EMBL" id="SPD09027.1"/>
    </source>
</evidence>
<dbReference type="AlphaFoldDB" id="A0A2N9H3C3"/>
<accession>A0A2N9H3C3</accession>
<evidence type="ECO:0008006" key="3">
    <source>
        <dbReference type="Google" id="ProtNLM"/>
    </source>
</evidence>
<organism evidence="2">
    <name type="scientific">Fagus sylvatica</name>
    <name type="common">Beechnut</name>
    <dbReference type="NCBI Taxonomy" id="28930"/>
    <lineage>
        <taxon>Eukaryota</taxon>
        <taxon>Viridiplantae</taxon>
        <taxon>Streptophyta</taxon>
        <taxon>Embryophyta</taxon>
        <taxon>Tracheophyta</taxon>
        <taxon>Spermatophyta</taxon>
        <taxon>Magnoliopsida</taxon>
        <taxon>eudicotyledons</taxon>
        <taxon>Gunneridae</taxon>
        <taxon>Pentapetalae</taxon>
        <taxon>rosids</taxon>
        <taxon>fabids</taxon>
        <taxon>Fagales</taxon>
        <taxon>Fagaceae</taxon>
        <taxon>Fagus</taxon>
    </lineage>
</organism>
<reference evidence="2" key="1">
    <citation type="submission" date="2018-02" db="EMBL/GenBank/DDBJ databases">
        <authorList>
            <person name="Cohen D.B."/>
            <person name="Kent A.D."/>
        </authorList>
    </citation>
    <scope>NUCLEOTIDE SEQUENCE</scope>
</reference>
<feature type="region of interest" description="Disordered" evidence="1">
    <location>
        <begin position="721"/>
        <end position="740"/>
    </location>
</feature>
<feature type="region of interest" description="Disordered" evidence="1">
    <location>
        <begin position="407"/>
        <end position="507"/>
    </location>
</feature>